<proteinExistence type="predicted"/>
<evidence type="ECO:0000313" key="2">
    <source>
        <dbReference type="Proteomes" id="UP000694240"/>
    </source>
</evidence>
<reference evidence="1 2" key="1">
    <citation type="submission" date="2020-12" db="EMBL/GenBank/DDBJ databases">
        <title>Concerted genomic and epigenomic changes stabilize Arabidopsis allopolyploids.</title>
        <authorList>
            <person name="Chen Z."/>
        </authorList>
    </citation>
    <scope>NUCLEOTIDE SEQUENCE [LARGE SCALE GENOMIC DNA]</scope>
    <source>
        <strain evidence="1">Allo738</strain>
        <tissue evidence="1">Leaf</tissue>
    </source>
</reference>
<protein>
    <submittedName>
        <fullName evidence="1">Uncharacterized protein</fullName>
    </submittedName>
</protein>
<accession>A0A8T2GEZ7</accession>
<dbReference type="AlphaFoldDB" id="A0A8T2GEZ7"/>
<name>A0A8T2GEZ7_9BRAS</name>
<dbReference type="PANTHER" id="PTHR48145:SF3">
    <property type="entry name" value="NUCLEAR ENVELOPE-ASSOCIATED PROTEIN 3"/>
    <property type="match status" value="1"/>
</dbReference>
<dbReference type="Proteomes" id="UP000694240">
    <property type="component" value="Chromosome 1"/>
</dbReference>
<dbReference type="PANTHER" id="PTHR48145">
    <property type="entry name" value="NUCLEAR ENVELOPE-ASSOCIATED PROTEIN 1"/>
    <property type="match status" value="1"/>
</dbReference>
<organism evidence="1 2">
    <name type="scientific">Arabidopsis thaliana x Arabidopsis arenosa</name>
    <dbReference type="NCBI Taxonomy" id="1240361"/>
    <lineage>
        <taxon>Eukaryota</taxon>
        <taxon>Viridiplantae</taxon>
        <taxon>Streptophyta</taxon>
        <taxon>Embryophyta</taxon>
        <taxon>Tracheophyta</taxon>
        <taxon>Spermatophyta</taxon>
        <taxon>Magnoliopsida</taxon>
        <taxon>eudicotyledons</taxon>
        <taxon>Gunneridae</taxon>
        <taxon>Pentapetalae</taxon>
        <taxon>rosids</taxon>
        <taxon>malvids</taxon>
        <taxon>Brassicales</taxon>
        <taxon>Brassicaceae</taxon>
        <taxon>Camelineae</taxon>
        <taxon>Arabidopsis</taxon>
    </lineage>
</organism>
<keyword evidence="2" id="KW-1185">Reference proteome</keyword>
<evidence type="ECO:0000313" key="1">
    <source>
        <dbReference type="EMBL" id="KAG7645680.1"/>
    </source>
</evidence>
<dbReference type="EMBL" id="JAEFBK010000001">
    <property type="protein sequence ID" value="KAG7645680.1"/>
    <property type="molecule type" value="Genomic_DNA"/>
</dbReference>
<dbReference type="InterPro" id="IPR049932">
    <property type="entry name" value="NEAP1-4"/>
</dbReference>
<sequence length="112" mass="13141">MSAHWTFKTKELEDQVENQRRIDQELKKKVLKLEFCLRETRIQTRKLQKMGERNDMAIQEVLNEQLAAKKQHEADLSSNQNLWDKSASSVPLVVFMSFYKDKGGFRGSSLDH</sequence>
<gene>
    <name evidence="1" type="ORF">ISN45_At01g009040</name>
</gene>
<comment type="caution">
    <text evidence="1">The sequence shown here is derived from an EMBL/GenBank/DDBJ whole genome shotgun (WGS) entry which is preliminary data.</text>
</comment>